<accession>A0A2I1EZ75</accession>
<dbReference type="Pfam" id="PF08238">
    <property type="entry name" value="Sel1"/>
    <property type="match status" value="11"/>
</dbReference>
<dbReference type="Gene3D" id="1.10.510.10">
    <property type="entry name" value="Transferase(Phosphotransferase) domain 1"/>
    <property type="match status" value="1"/>
</dbReference>
<evidence type="ECO:0000256" key="2">
    <source>
        <dbReference type="SAM" id="MobiDB-lite"/>
    </source>
</evidence>
<dbReference type="InterPro" id="IPR006597">
    <property type="entry name" value="Sel1-like"/>
</dbReference>
<dbReference type="VEuPathDB" id="FungiDB:RhiirA1_529874"/>
<evidence type="ECO:0000313" key="4">
    <source>
        <dbReference type="Proteomes" id="UP000232722"/>
    </source>
</evidence>
<feature type="region of interest" description="Disordered" evidence="2">
    <location>
        <begin position="1"/>
        <end position="21"/>
    </location>
</feature>
<evidence type="ECO:0000256" key="1">
    <source>
        <dbReference type="SAM" id="Coils"/>
    </source>
</evidence>
<comment type="caution">
    <text evidence="3">The sequence shown here is derived from an EMBL/GenBank/DDBJ whole genome shotgun (WGS) entry which is preliminary data.</text>
</comment>
<dbReference type="SUPFAM" id="SSF81901">
    <property type="entry name" value="HCP-like"/>
    <property type="match status" value="3"/>
</dbReference>
<dbReference type="PANTHER" id="PTHR43628">
    <property type="entry name" value="ACTIVATOR OF C KINASE PROTEIN 1-RELATED"/>
    <property type="match status" value="1"/>
</dbReference>
<dbReference type="VEuPathDB" id="FungiDB:RhiirFUN_021573"/>
<feature type="coiled-coil region" evidence="1">
    <location>
        <begin position="23"/>
        <end position="50"/>
    </location>
</feature>
<feature type="compositionally biased region" description="Polar residues" evidence="2">
    <location>
        <begin position="248"/>
        <end position="258"/>
    </location>
</feature>
<organism evidence="3 4">
    <name type="scientific">Rhizophagus irregularis</name>
    <dbReference type="NCBI Taxonomy" id="588596"/>
    <lineage>
        <taxon>Eukaryota</taxon>
        <taxon>Fungi</taxon>
        <taxon>Fungi incertae sedis</taxon>
        <taxon>Mucoromycota</taxon>
        <taxon>Glomeromycotina</taxon>
        <taxon>Glomeromycetes</taxon>
        <taxon>Glomerales</taxon>
        <taxon>Glomeraceae</taxon>
        <taxon>Rhizophagus</taxon>
    </lineage>
</organism>
<gene>
    <name evidence="3" type="ORF">RhiirA5_419969</name>
</gene>
<feature type="compositionally biased region" description="Low complexity" evidence="2">
    <location>
        <begin position="423"/>
        <end position="436"/>
    </location>
</feature>
<feature type="compositionally biased region" description="Polar residues" evidence="2">
    <location>
        <begin position="1"/>
        <end position="20"/>
    </location>
</feature>
<dbReference type="EMBL" id="LLXJ01000794">
    <property type="protein sequence ID" value="PKC06146.1"/>
    <property type="molecule type" value="Genomic_DNA"/>
</dbReference>
<dbReference type="VEuPathDB" id="FungiDB:FUN_005192"/>
<feature type="compositionally biased region" description="Acidic residues" evidence="2">
    <location>
        <begin position="259"/>
        <end position="271"/>
    </location>
</feature>
<feature type="region of interest" description="Disordered" evidence="2">
    <location>
        <begin position="404"/>
        <end position="461"/>
    </location>
</feature>
<dbReference type="InterPro" id="IPR001245">
    <property type="entry name" value="Ser-Thr/Tyr_kinase_cat_dom"/>
</dbReference>
<reference evidence="3 4" key="2">
    <citation type="submission" date="2017-09" db="EMBL/GenBank/DDBJ databases">
        <title>Extensive intraspecific genome diversity in a model arbuscular mycorrhizal fungus.</title>
        <authorList>
            <person name="Chen E.C."/>
            <person name="Morin E."/>
            <person name="Beaudet D."/>
            <person name="Noel J."/>
            <person name="Ndikumana S."/>
            <person name="Charron P."/>
            <person name="St-Onge C."/>
            <person name="Giorgi J."/>
            <person name="Grigoriev I.V."/>
            <person name="Roux C."/>
            <person name="Martin F.M."/>
            <person name="Corradi N."/>
        </authorList>
    </citation>
    <scope>NUCLEOTIDE SEQUENCE [LARGE SCALE GENOMIC DNA]</scope>
    <source>
        <strain evidence="3 4">A5</strain>
    </source>
</reference>
<dbReference type="VEuPathDB" id="FungiDB:RhiirFUN_014223"/>
<name>A0A2I1EZ75_9GLOM</name>
<proteinExistence type="predicted"/>
<dbReference type="SMART" id="SM00671">
    <property type="entry name" value="SEL1"/>
    <property type="match status" value="11"/>
</dbReference>
<dbReference type="GO" id="GO:0005524">
    <property type="term" value="F:ATP binding"/>
    <property type="evidence" value="ECO:0007669"/>
    <property type="project" value="InterPro"/>
</dbReference>
<dbReference type="InterPro" id="IPR011009">
    <property type="entry name" value="Kinase-like_dom_sf"/>
</dbReference>
<dbReference type="Proteomes" id="UP000232722">
    <property type="component" value="Unassembled WGS sequence"/>
</dbReference>
<dbReference type="VEuPathDB" id="FungiDB:FUN_003645"/>
<reference evidence="3 4" key="1">
    <citation type="submission" date="2016-04" db="EMBL/GenBank/DDBJ databases">
        <title>Genome analyses suggest a sexual origin of heterokaryosis in a supposedly ancient asexual fungus.</title>
        <authorList>
            <person name="Ropars J."/>
            <person name="Sedzielewska K."/>
            <person name="Noel J."/>
            <person name="Charron P."/>
            <person name="Farinelli L."/>
            <person name="Marton T."/>
            <person name="Kruger M."/>
            <person name="Pelin A."/>
            <person name="Brachmann A."/>
            <person name="Corradi N."/>
        </authorList>
    </citation>
    <scope>NUCLEOTIDE SEQUENCE [LARGE SCALE GENOMIC DNA]</scope>
    <source>
        <strain evidence="3 4">A5</strain>
    </source>
</reference>
<dbReference type="VEuPathDB" id="FungiDB:RhiirA1_509189"/>
<feature type="region of interest" description="Disordered" evidence="2">
    <location>
        <begin position="248"/>
        <end position="387"/>
    </location>
</feature>
<dbReference type="InterPro" id="IPR052945">
    <property type="entry name" value="Mitotic_Regulator"/>
</dbReference>
<sequence>MEYNNSEMSDCFSNSEGSSFTEKEATLKKITELKKKIMKLENTSMKKEKTKKKSNQGLPIFKKKNINYQKIPSFLHIPKESMRLLVAEKLYPLCPSTEYRDMPINEINKCIDKFHKKNPSFPETVGSIINNTSNVCETQETNRSARTRKANVNRVNINRVKRKRVVCNEIKSNEIDVVIEEGYDDKESQHSEIEKNSKRKSKTRKILNDASSAAKYHKLQSDNDYEDVETSGQECEAIETDNNVSLAEQCPTSKPQSNNDDEAVIEVSDQESEAKEAKDTSSTSKHPGHKFKANKPNEEVIEIPDQESEVKKAIKNTTSTTKSSGRKFKANQPNEEVIEVPNQESEAKKAIKNTTSTTKRPGRKPKVKQPNNHDDEGVFGQESETTHQSRANYIWMSPFDLRHHDDEGVSGQESEAKEVVKNTTTTTKRSGPTATTGQKRKAKESIKDSPLATRRPARKCKAHSNNVLVHQNTIKLADFGLSKRIEETSNSQSKLFGLIPYIDPKSFNITSYVLNEKSDVYSIGILLWEISSGQPPFYDIPYNICLALRILQGLRETPISKTPEDYIKIYTDCWNIEPDNRPTINHVVDKLKAIITKENIIIKDFNLYDNKKDIQLPNIHQTHQTNLDVKISENIISLYEDLSKNTTQYFNMMKTKEIDFSISSSNQFENLVNNLMNFLDNNEVGKLEFLNYFNKQNITLKEINNLLLDNQNNLNYNVLLGKFNHLGIGTDIDKRKAFDLYQKATDCGNVSGINNLGHCYQNGIGIDIDKKKAFELYQKAADLGNAFGINNLGNCYEKGIGTNIDKQVAFKLYKKAADLGNSNGINNLGNCYKNVNIDNKKAFKLYQKATDLGNSNGINNLGICYQNGIGIDIDKKKAFELYQKAADLGNSNGINIMGYWNCYENGIGTDINKGKAFESYQKAADLEDVYGIIYLGHCYISGIGTDIDKGKAFELYQKAADLENSDGINNLGNCYEKGIGTDIDKKKAFELYQKAADSENSNGINNLGNCYEKGIGTEIDEKMAFELYQKATDLGSAYGINCLGKCYYYGIGTDIDKEKSFELFQKAANLGDSKAQYNLALMYENIVKNIDKAIYWYKKSADQGHQDAQNQLEKLKKKGNKNNSCKVN</sequence>
<feature type="region of interest" description="Disordered" evidence="2">
    <location>
        <begin position="184"/>
        <end position="234"/>
    </location>
</feature>
<dbReference type="OrthoDB" id="2469726at2759"/>
<dbReference type="InterPro" id="IPR000719">
    <property type="entry name" value="Prot_kinase_dom"/>
</dbReference>
<evidence type="ECO:0000313" key="3">
    <source>
        <dbReference type="EMBL" id="PKC06146.1"/>
    </source>
</evidence>
<dbReference type="VEuPathDB" id="FungiDB:RhiirFUN_021653"/>
<dbReference type="VEuPathDB" id="FungiDB:RhiirA1_479401"/>
<dbReference type="PANTHER" id="PTHR43628:SF1">
    <property type="entry name" value="CHITIN SYNTHASE REGULATORY FACTOR 2-RELATED"/>
    <property type="match status" value="1"/>
</dbReference>
<dbReference type="GO" id="GO:0004672">
    <property type="term" value="F:protein kinase activity"/>
    <property type="evidence" value="ECO:0007669"/>
    <property type="project" value="InterPro"/>
</dbReference>
<feature type="compositionally biased region" description="Basic and acidic residues" evidence="2">
    <location>
        <begin position="185"/>
        <end position="196"/>
    </location>
</feature>
<dbReference type="Gene3D" id="1.25.40.10">
    <property type="entry name" value="Tetratricopeptide repeat domain"/>
    <property type="match status" value="2"/>
</dbReference>
<dbReference type="PROSITE" id="PS50011">
    <property type="entry name" value="PROTEIN_KINASE_DOM"/>
    <property type="match status" value="1"/>
</dbReference>
<protein>
    <submittedName>
        <fullName evidence="3">HCP-like protein</fullName>
    </submittedName>
</protein>
<dbReference type="AlphaFoldDB" id="A0A2I1EZ75"/>
<keyword evidence="1" id="KW-0175">Coiled coil</keyword>
<dbReference type="InterPro" id="IPR011990">
    <property type="entry name" value="TPR-like_helical_dom_sf"/>
</dbReference>
<dbReference type="Pfam" id="PF07714">
    <property type="entry name" value="PK_Tyr_Ser-Thr"/>
    <property type="match status" value="1"/>
</dbReference>
<dbReference type="SUPFAM" id="SSF56112">
    <property type="entry name" value="Protein kinase-like (PK-like)"/>
    <property type="match status" value="1"/>
</dbReference>